<dbReference type="GO" id="GO:0140359">
    <property type="term" value="F:ABC-type transporter activity"/>
    <property type="evidence" value="ECO:0007669"/>
    <property type="project" value="InterPro"/>
</dbReference>
<dbReference type="PANTHER" id="PTHR24223">
    <property type="entry name" value="ATP-BINDING CASSETTE SUB-FAMILY C"/>
    <property type="match status" value="1"/>
</dbReference>
<feature type="non-terminal residue" evidence="36">
    <location>
        <position position="1"/>
    </location>
</feature>
<dbReference type="PROSITE" id="PS00211">
    <property type="entry name" value="ABC_TRANSPORTER_1"/>
    <property type="match status" value="2"/>
</dbReference>
<evidence type="ECO:0000313" key="36">
    <source>
        <dbReference type="EMBL" id="GMT32179.1"/>
    </source>
</evidence>
<evidence type="ECO:0000259" key="34">
    <source>
        <dbReference type="PROSITE" id="PS50893"/>
    </source>
</evidence>
<evidence type="ECO:0000256" key="31">
    <source>
        <dbReference type="ARBA" id="ARBA00048778"/>
    </source>
</evidence>
<dbReference type="EC" id="5.6.1.6" evidence="7"/>
<feature type="region of interest" description="Disordered" evidence="32">
    <location>
        <begin position="479"/>
        <end position="521"/>
    </location>
</feature>
<evidence type="ECO:0000256" key="26">
    <source>
        <dbReference type="ARBA" id="ARBA00029720"/>
    </source>
</evidence>
<feature type="transmembrane region" description="Helical" evidence="33">
    <location>
        <begin position="949"/>
        <end position="970"/>
    </location>
</feature>
<dbReference type="Pfam" id="PF00664">
    <property type="entry name" value="ABC_membrane"/>
    <property type="match status" value="2"/>
</dbReference>
<feature type="transmembrane region" description="Helical" evidence="33">
    <location>
        <begin position="103"/>
        <end position="121"/>
    </location>
</feature>
<comment type="similarity">
    <text evidence="6">Belongs to the ABC transporter superfamily. ABCC family. Conjugate transporter (TC 3.A.1.208) subfamily.</text>
</comment>
<dbReference type="GO" id="GO:0016324">
    <property type="term" value="C:apical plasma membrane"/>
    <property type="evidence" value="ECO:0007669"/>
    <property type="project" value="UniProtKB-SubCell"/>
</dbReference>
<dbReference type="CDD" id="cd03244">
    <property type="entry name" value="ABCC_MRP_domain2"/>
    <property type="match status" value="1"/>
</dbReference>
<feature type="domain" description="ABC transmembrane type-1" evidence="35">
    <location>
        <begin position="821"/>
        <end position="1118"/>
    </location>
</feature>
<feature type="transmembrane region" description="Helical" evidence="33">
    <location>
        <begin position="816"/>
        <end position="839"/>
    </location>
</feature>
<evidence type="ECO:0000256" key="2">
    <source>
        <dbReference type="ARBA" id="ARBA00004424"/>
    </source>
</evidence>
<keyword evidence="17 33" id="KW-1133">Transmembrane helix</keyword>
<dbReference type="CDD" id="cd03250">
    <property type="entry name" value="ABCC_MRP_domain1"/>
    <property type="match status" value="1"/>
</dbReference>
<evidence type="ECO:0000256" key="17">
    <source>
        <dbReference type="ARBA" id="ARBA00022989"/>
    </source>
</evidence>
<dbReference type="SMART" id="SM00382">
    <property type="entry name" value="AAA"/>
    <property type="match status" value="2"/>
</dbReference>
<evidence type="ECO:0000256" key="14">
    <source>
        <dbReference type="ARBA" id="ARBA00022753"/>
    </source>
</evidence>
<dbReference type="GO" id="GO:0005524">
    <property type="term" value="F:ATP binding"/>
    <property type="evidence" value="ECO:0007669"/>
    <property type="project" value="UniProtKB-KW"/>
</dbReference>
<dbReference type="PRINTS" id="PR01851">
    <property type="entry name" value="CYSFIBREGLTR"/>
</dbReference>
<dbReference type="FunFam" id="1.20.1560.10:FF:000014">
    <property type="entry name" value="Multidrug resistance-associated protein member 4"/>
    <property type="match status" value="1"/>
</dbReference>
<dbReference type="GO" id="GO:0034707">
    <property type="term" value="C:chloride channel complex"/>
    <property type="evidence" value="ECO:0007669"/>
    <property type="project" value="UniProtKB-KW"/>
</dbReference>
<evidence type="ECO:0000256" key="27">
    <source>
        <dbReference type="ARBA" id="ARBA00031358"/>
    </source>
</evidence>
<comment type="catalytic activity">
    <reaction evidence="30">
        <text>hydrogencarbonate(in) = hydrogencarbonate(out)</text>
        <dbReference type="Rhea" id="RHEA:28695"/>
        <dbReference type="ChEBI" id="CHEBI:17544"/>
    </reaction>
</comment>
<dbReference type="InterPro" id="IPR050173">
    <property type="entry name" value="ABC_transporter_C-like"/>
</dbReference>
<protein>
    <recommendedName>
        <fullName evidence="8">Cystic fibrosis transmembrane conductance regulator</fullName>
        <ecNumber evidence="7">5.6.1.6</ecNumber>
    </recommendedName>
    <alternativeName>
        <fullName evidence="26">ATP-binding cassette sub-family C member 7</fullName>
    </alternativeName>
    <alternativeName>
        <fullName evidence="27">Channel conductance-controlling ATPase</fullName>
    </alternativeName>
    <alternativeName>
        <fullName evidence="28">cAMP-dependent chloride channel</fullName>
    </alternativeName>
</protein>
<proteinExistence type="inferred from homology"/>
<evidence type="ECO:0000256" key="22">
    <source>
        <dbReference type="ARBA" id="ARBA00023214"/>
    </source>
</evidence>
<keyword evidence="9" id="KW-0813">Transport</keyword>
<evidence type="ECO:0000256" key="32">
    <source>
        <dbReference type="SAM" id="MobiDB-lite"/>
    </source>
</evidence>
<feature type="compositionally biased region" description="Basic and acidic residues" evidence="32">
    <location>
        <begin position="1137"/>
        <end position="1161"/>
    </location>
</feature>
<evidence type="ECO:0000256" key="30">
    <source>
        <dbReference type="ARBA" id="ARBA00044653"/>
    </source>
</evidence>
<keyword evidence="24" id="KW-0407">Ion channel</keyword>
<feature type="transmembrane region" description="Helical" evidence="33">
    <location>
        <begin position="225"/>
        <end position="244"/>
    </location>
</feature>
<dbReference type="InterPro" id="IPR017871">
    <property type="entry name" value="ABC_transporter-like_CS"/>
</dbReference>
<evidence type="ECO:0000256" key="18">
    <source>
        <dbReference type="ARBA" id="ARBA00023065"/>
    </source>
</evidence>
<feature type="region of interest" description="Disordered" evidence="32">
    <location>
        <begin position="727"/>
        <end position="794"/>
    </location>
</feature>
<feature type="compositionally biased region" description="Acidic residues" evidence="32">
    <location>
        <begin position="750"/>
        <end position="765"/>
    </location>
</feature>
<evidence type="ECO:0000256" key="19">
    <source>
        <dbReference type="ARBA" id="ARBA00023136"/>
    </source>
</evidence>
<evidence type="ECO:0000256" key="12">
    <source>
        <dbReference type="ARBA" id="ARBA00022737"/>
    </source>
</evidence>
<evidence type="ECO:0000256" key="8">
    <source>
        <dbReference type="ARBA" id="ARBA00016668"/>
    </source>
</evidence>
<feature type="transmembrane region" description="Helical" evidence="33">
    <location>
        <begin position="250"/>
        <end position="271"/>
    </location>
</feature>
<accession>A0AAV5WJA7</accession>
<dbReference type="PANTHER" id="PTHR24223:SF456">
    <property type="entry name" value="MULTIDRUG RESISTANCE-ASSOCIATED PROTEIN LETHAL(2)03659"/>
    <property type="match status" value="1"/>
</dbReference>
<evidence type="ECO:0000256" key="33">
    <source>
        <dbReference type="SAM" id="Phobius"/>
    </source>
</evidence>
<dbReference type="PROSITE" id="PS50893">
    <property type="entry name" value="ABC_TRANSPORTER_2"/>
    <property type="match status" value="2"/>
</dbReference>
<evidence type="ECO:0000256" key="25">
    <source>
        <dbReference type="ARBA" id="ARBA00024167"/>
    </source>
</evidence>
<feature type="compositionally biased region" description="Basic and acidic residues" evidence="32">
    <location>
        <begin position="727"/>
        <end position="749"/>
    </location>
</feature>
<dbReference type="FunFam" id="1.20.1560.10:FF:000026">
    <property type="entry name" value="Multidrug resistance-associated protein lethal(2)03659"/>
    <property type="match status" value="1"/>
</dbReference>
<dbReference type="SUPFAM" id="SSF90123">
    <property type="entry name" value="ABC transporter transmembrane region"/>
    <property type="match status" value="2"/>
</dbReference>
<keyword evidence="13" id="KW-0547">Nucleotide-binding</keyword>
<keyword evidence="10" id="KW-0597">Phosphoprotein</keyword>
<comment type="caution">
    <text evidence="36">The sequence shown here is derived from an EMBL/GenBank/DDBJ whole genome shotgun (WGS) entry which is preliminary data.</text>
</comment>
<comment type="catalytic activity">
    <reaction evidence="25">
        <text>chloride(in) = chloride(out)</text>
        <dbReference type="Rhea" id="RHEA:29823"/>
        <dbReference type="ChEBI" id="CHEBI:17996"/>
    </reaction>
</comment>
<organism evidence="36 37">
    <name type="scientific">Pristionchus fissidentatus</name>
    <dbReference type="NCBI Taxonomy" id="1538716"/>
    <lineage>
        <taxon>Eukaryota</taxon>
        <taxon>Metazoa</taxon>
        <taxon>Ecdysozoa</taxon>
        <taxon>Nematoda</taxon>
        <taxon>Chromadorea</taxon>
        <taxon>Rhabditida</taxon>
        <taxon>Rhabditina</taxon>
        <taxon>Diplogasteromorpha</taxon>
        <taxon>Diplogasteroidea</taxon>
        <taxon>Neodiplogasteridae</taxon>
        <taxon>Pristionchus</taxon>
    </lineage>
</organism>
<feature type="region of interest" description="Disordered" evidence="32">
    <location>
        <begin position="1"/>
        <end position="26"/>
    </location>
</feature>
<dbReference type="InterPro" id="IPR011527">
    <property type="entry name" value="ABC1_TM_dom"/>
</dbReference>
<keyword evidence="20" id="KW-0869">Chloride channel</keyword>
<dbReference type="EMBL" id="BTSY01000006">
    <property type="protein sequence ID" value="GMT32179.1"/>
    <property type="molecule type" value="Genomic_DNA"/>
</dbReference>
<dbReference type="FunFam" id="3.40.50.300:FF:000163">
    <property type="entry name" value="Multidrug resistance-associated protein member 4"/>
    <property type="match status" value="1"/>
</dbReference>
<evidence type="ECO:0000256" key="1">
    <source>
        <dbReference type="ARBA" id="ARBA00004195"/>
    </source>
</evidence>
<gene>
    <name evidence="36" type="ORF">PFISCL1PPCAC_23476</name>
</gene>
<evidence type="ECO:0000256" key="21">
    <source>
        <dbReference type="ARBA" id="ARBA00023180"/>
    </source>
</evidence>
<dbReference type="PROSITE" id="PS50929">
    <property type="entry name" value="ABC_TM1F"/>
    <property type="match status" value="2"/>
</dbReference>
<evidence type="ECO:0000256" key="11">
    <source>
        <dbReference type="ARBA" id="ARBA00022692"/>
    </source>
</evidence>
<feature type="domain" description="ABC transporter" evidence="34">
    <location>
        <begin position="503"/>
        <end position="727"/>
    </location>
</feature>
<evidence type="ECO:0000256" key="5">
    <source>
        <dbReference type="ARBA" id="ARBA00009118"/>
    </source>
</evidence>
<dbReference type="SUPFAM" id="SSF52540">
    <property type="entry name" value="P-loop containing nucleoside triphosphate hydrolases"/>
    <property type="match status" value="2"/>
</dbReference>
<feature type="transmembrane region" description="Helical" evidence="33">
    <location>
        <begin position="1092"/>
        <end position="1110"/>
    </location>
</feature>
<dbReference type="GO" id="GO:0016887">
    <property type="term" value="F:ATP hydrolysis activity"/>
    <property type="evidence" value="ECO:0007669"/>
    <property type="project" value="InterPro"/>
</dbReference>
<feature type="domain" description="ABC transporter" evidence="34">
    <location>
        <begin position="1170"/>
        <end position="1405"/>
    </location>
</feature>
<dbReference type="Proteomes" id="UP001432322">
    <property type="component" value="Unassembled WGS sequence"/>
</dbReference>
<keyword evidence="23" id="KW-0413">Isomerase</keyword>
<keyword evidence="15" id="KW-0256">Endoplasmic reticulum</keyword>
<dbReference type="GO" id="GO:0005260">
    <property type="term" value="F:intracellularly ATP-gated chloride channel activity"/>
    <property type="evidence" value="ECO:0007669"/>
    <property type="project" value="UniProtKB-EC"/>
</dbReference>
<evidence type="ECO:0000256" key="28">
    <source>
        <dbReference type="ARBA" id="ARBA00033163"/>
    </source>
</evidence>
<evidence type="ECO:0000256" key="20">
    <source>
        <dbReference type="ARBA" id="ARBA00023173"/>
    </source>
</evidence>
<feature type="transmembrane region" description="Helical" evidence="33">
    <location>
        <begin position="976"/>
        <end position="992"/>
    </location>
</feature>
<evidence type="ECO:0000256" key="13">
    <source>
        <dbReference type="ARBA" id="ARBA00022741"/>
    </source>
</evidence>
<comment type="catalytic activity">
    <reaction evidence="31">
        <text>ATP + H2O = ADP + phosphate + H(+)</text>
        <dbReference type="Rhea" id="RHEA:13065"/>
        <dbReference type="ChEBI" id="CHEBI:15377"/>
        <dbReference type="ChEBI" id="CHEBI:15378"/>
        <dbReference type="ChEBI" id="CHEBI:30616"/>
        <dbReference type="ChEBI" id="CHEBI:43474"/>
        <dbReference type="ChEBI" id="CHEBI:456216"/>
    </reaction>
    <physiologicalReaction direction="left-to-right" evidence="31">
        <dbReference type="Rhea" id="RHEA:13066"/>
    </physiologicalReaction>
</comment>
<evidence type="ECO:0000256" key="3">
    <source>
        <dbReference type="ARBA" id="ARBA00004477"/>
    </source>
</evidence>
<dbReference type="GO" id="GO:0005789">
    <property type="term" value="C:endoplasmic reticulum membrane"/>
    <property type="evidence" value="ECO:0007669"/>
    <property type="project" value="UniProtKB-SubCell"/>
</dbReference>
<name>A0AAV5WJA7_9BILA</name>
<dbReference type="GO" id="GO:0031901">
    <property type="term" value="C:early endosome membrane"/>
    <property type="evidence" value="ECO:0007669"/>
    <property type="project" value="UniProtKB-SubCell"/>
</dbReference>
<dbReference type="Pfam" id="PF00005">
    <property type="entry name" value="ABC_tran"/>
    <property type="match status" value="2"/>
</dbReference>
<comment type="subcellular location">
    <subcellularLocation>
        <location evidence="2">Apical cell membrane</location>
        <topology evidence="2">Multi-pass membrane protein</topology>
    </subcellularLocation>
    <subcellularLocation>
        <location evidence="4">Early endosome membrane</location>
        <topology evidence="4">Multi-pass membrane protein</topology>
    </subcellularLocation>
    <subcellularLocation>
        <location evidence="3">Endoplasmic reticulum membrane</location>
        <topology evidence="3">Multi-pass membrane protein</topology>
    </subcellularLocation>
    <subcellularLocation>
        <location evidence="1">Recycling endosome membrane</location>
        <topology evidence="1">Multi-pass membrane protein</topology>
    </subcellularLocation>
</comment>
<dbReference type="InterPro" id="IPR036640">
    <property type="entry name" value="ABC1_TM_sf"/>
</dbReference>
<feature type="transmembrane region" description="Helical" evidence="33">
    <location>
        <begin position="380"/>
        <end position="400"/>
    </location>
</feature>
<evidence type="ECO:0000256" key="9">
    <source>
        <dbReference type="ARBA" id="ARBA00022448"/>
    </source>
</evidence>
<evidence type="ECO:0000313" key="37">
    <source>
        <dbReference type="Proteomes" id="UP001432322"/>
    </source>
</evidence>
<sequence>SEMEEESPPNGKANGKSDLPPPLYTQKLQPNPEKRANFLSYITFQFITRFMFVGWKRTLTTEDMFEPLDEHESKKTTELLKNAWADEIGLARYEERQPSLRKTIFRTYGWIIFKIGILLLIEELLKVGQPLFMAQLISYFKLGSTMTDSQAYTAAAGVVLTSVFAISIHHPYFYGLQKIGMGIKCGVSGLIIEKGVKLSSSALHQTTVGHLVNILSTDVAKFDTGFIFIHYMWVGPVLLLSYGYVIWQFIGVSCLAGFAVIVVLLPLQAFFGRMMGTFRRTTAQRSDKRISVMSEILNGIKVIKMYAWEDAFSAIIDKLRAHEMLSVRNYGLVQSTMLGLFWATGKLIMLAAALSFIHTGNLMTADTIFVAAALFNSCRLPITLFLPFSFHCLFDMLVAIDRIQKVLLLDEFGHEGMLSLDYEMNGSAKKRGNGVVTIAMTDSEKLLNGECGEVAKLAKKEEWASIRYEKTERPMVEMSGFSATWDSERKEEKEDKKSKKKGVEKENKDGSETPPTPPSVAVEEINLKVERGEVAAVIGPVGSGKSSLLASILRETRRMSGTLKVEGRVAYCSQDSWIFSGSLRENILFGSAYDEDRYKRAIELSALQSDLAQMTRGDLTMVGDRGSSLSGGQKARVSLARALYREAEIYLLDDPLSAVDATVGRFIYEKCISEGLRDKVVILVTHQVQFVESADKLIVMKGGKIVVQGAPDRVFEENPEEMKEIIQETRKSYRRRSTSEKTSPRKSEGEGSENEEGTGDDESDVLLDGAENGGEGGKIEYMGGDTAGEEEESSEGSVPWSVYWAYIRAMSARRPLLVGPIMFLVLITQVNVVFVDWWMNKWTDAIERAAIRNETGREWNDTVKVVGVPVELSASGYEWAYTVMSVVLLFTAVARCLWFRLLEVDASRHLHQRMFDAIVKTSLEFFDKNPIGRILNRFSKDVSTMDDTISMVFFEFVVGMLNFATIVGMIFLLNPWIVLPTLPLVAVFYLFRQVYLATSRDVKRLEATSRSPLYSHISALMNGLVTIRAFGCEETVLDKYHEMQNINVASFYLTISTSRWFAIWIDWLVNVFLAFVAFACIFCKDMISSGEVALMLVYAVQLTGFFSWIMRQSAELQNGMVSIERIVNYAALPPEETRREGGRDEKRKMSEMKEREEKDGGESWPSRGHLMLRDVWMKYGEGSADFVLKGVTLDIKPGEKIGIVGRTGAGKSSLLRALFRLTIPSKGHIIIDDVDTATVPLKSLRKSIGIIPQEPVLFVGTIRKNLDPFDEYSDAQLWEALELVELKGVVTEMGGGLEAPVQEGGANVSVGQRQLICLARALLRRTTILVIDEATANVDNKTDALIQRTLRSSFAHATVLTIAHRLHTIMDSNRVLVLDHGEVRQFDSPHLLLSQPEGIFAQLVKETGRANEFHLRELAKNSFEDALPPKPPQTERQ</sequence>
<dbReference type="FunFam" id="3.40.50.300:FF:000973">
    <property type="entry name" value="Multidrug resistance-associated protein 4"/>
    <property type="match status" value="1"/>
</dbReference>
<comment type="similarity">
    <text evidence="5">Belongs to the ABC transporter superfamily. ABCC family. CFTR transporter (TC 3.A.1.202) subfamily.</text>
</comment>
<keyword evidence="16" id="KW-0067">ATP-binding</keyword>
<keyword evidence="22" id="KW-0868">Chloride</keyword>
<feature type="transmembrane region" description="Helical" evidence="33">
    <location>
        <begin position="151"/>
        <end position="174"/>
    </location>
</feature>
<evidence type="ECO:0000256" key="7">
    <source>
        <dbReference type="ARBA" id="ARBA00012195"/>
    </source>
</evidence>
<dbReference type="Gene3D" id="3.40.50.300">
    <property type="entry name" value="P-loop containing nucleotide triphosphate hydrolases"/>
    <property type="match status" value="2"/>
</dbReference>
<dbReference type="GO" id="GO:0055038">
    <property type="term" value="C:recycling endosome membrane"/>
    <property type="evidence" value="ECO:0007669"/>
    <property type="project" value="UniProtKB-SubCell"/>
</dbReference>
<evidence type="ECO:0000256" key="16">
    <source>
        <dbReference type="ARBA" id="ARBA00022840"/>
    </source>
</evidence>
<feature type="domain" description="ABC transmembrane type-1" evidence="35">
    <location>
        <begin position="115"/>
        <end position="388"/>
    </location>
</feature>
<dbReference type="CDD" id="cd18593">
    <property type="entry name" value="ABC_6TM_MRP4_D1_like"/>
    <property type="match status" value="1"/>
</dbReference>
<keyword evidence="12" id="KW-0677">Repeat</keyword>
<evidence type="ECO:0000256" key="15">
    <source>
        <dbReference type="ARBA" id="ARBA00022824"/>
    </source>
</evidence>
<keyword evidence="19 33" id="KW-0472">Membrane</keyword>
<feature type="transmembrane region" description="Helical" evidence="33">
    <location>
        <begin position="1061"/>
        <end position="1083"/>
    </location>
</feature>
<evidence type="ECO:0000256" key="6">
    <source>
        <dbReference type="ARBA" id="ARBA00009726"/>
    </source>
</evidence>
<keyword evidence="37" id="KW-1185">Reference proteome</keyword>
<keyword evidence="14" id="KW-0967">Endosome</keyword>
<dbReference type="Gene3D" id="1.20.1560.10">
    <property type="entry name" value="ABC transporter type 1, transmembrane domain"/>
    <property type="match status" value="2"/>
</dbReference>
<dbReference type="InterPro" id="IPR030240">
    <property type="entry name" value="ABCC4_TMD1"/>
</dbReference>
<evidence type="ECO:0000259" key="35">
    <source>
        <dbReference type="PROSITE" id="PS50929"/>
    </source>
</evidence>
<comment type="catalytic activity">
    <reaction evidence="29">
        <text>ATP + H2O + closed Cl(-) channel = ADP + phosphate + open Cl(-) channel.</text>
        <dbReference type="EC" id="5.6.1.6"/>
    </reaction>
</comment>
<keyword evidence="11 33" id="KW-0812">Transmembrane</keyword>
<dbReference type="InterPro" id="IPR009147">
    <property type="entry name" value="CFTR/ABCC7"/>
</dbReference>
<dbReference type="InterPro" id="IPR003593">
    <property type="entry name" value="AAA+_ATPase"/>
</dbReference>
<feature type="transmembrane region" description="Helical" evidence="33">
    <location>
        <begin position="879"/>
        <end position="898"/>
    </location>
</feature>
<feature type="transmembrane region" description="Helical" evidence="33">
    <location>
        <begin position="1013"/>
        <end position="1031"/>
    </location>
</feature>
<dbReference type="InterPro" id="IPR003439">
    <property type="entry name" value="ABC_transporter-like_ATP-bd"/>
</dbReference>
<feature type="region of interest" description="Disordered" evidence="32">
    <location>
        <begin position="1137"/>
        <end position="1164"/>
    </location>
</feature>
<feature type="compositionally biased region" description="Basic and acidic residues" evidence="32">
    <location>
        <begin position="486"/>
        <end position="511"/>
    </location>
</feature>
<keyword evidence="18" id="KW-0406">Ion transport</keyword>
<evidence type="ECO:0000256" key="23">
    <source>
        <dbReference type="ARBA" id="ARBA00023235"/>
    </source>
</evidence>
<keyword evidence="21" id="KW-0325">Glycoprotein</keyword>
<dbReference type="InterPro" id="IPR027417">
    <property type="entry name" value="P-loop_NTPase"/>
</dbReference>
<evidence type="ECO:0000256" key="24">
    <source>
        <dbReference type="ARBA" id="ARBA00023303"/>
    </source>
</evidence>
<reference evidence="36" key="1">
    <citation type="submission" date="2023-10" db="EMBL/GenBank/DDBJ databases">
        <title>Genome assembly of Pristionchus species.</title>
        <authorList>
            <person name="Yoshida K."/>
            <person name="Sommer R.J."/>
        </authorList>
    </citation>
    <scope>NUCLEOTIDE SEQUENCE</scope>
    <source>
        <strain evidence="36">RS5133</strain>
    </source>
</reference>
<evidence type="ECO:0000256" key="4">
    <source>
        <dbReference type="ARBA" id="ARBA00004520"/>
    </source>
</evidence>
<evidence type="ECO:0000256" key="10">
    <source>
        <dbReference type="ARBA" id="ARBA00022553"/>
    </source>
</evidence>
<evidence type="ECO:0000256" key="29">
    <source>
        <dbReference type="ARBA" id="ARBA00034073"/>
    </source>
</evidence>